<dbReference type="Gene3D" id="1.20.1420.30">
    <property type="entry name" value="NCX, central ion-binding region"/>
    <property type="match status" value="1"/>
</dbReference>
<dbReference type="InterPro" id="IPR044880">
    <property type="entry name" value="NCX_ion-bd_dom_sf"/>
</dbReference>
<keyword evidence="4 5" id="KW-0472">Membrane</keyword>
<sequence length="421" mass="44826">MSRGLLPVFLAVILAVPGVVLELLALFGGVHVEDWIAAVLFGGTIVGGAFLLSWAAEVLQLDVSAGLALALLALIAILPEYVVGAGFAWSAPGNPENAELAIANMTGANRLLIGLFWPVIVGLVWYRQRKRVVELGRENGLEILILLAATAYAFVIPFKGSLTWVDLVVLVALFGLYMYMLSKLPTGVPHLIGPSKVIGDFPKTQRRITVAILGASAAAFILLVAHPFGEALVGSGEQFGIDEFLLVQWVAPIASEAPELVIVTLFAWRGASTAAMTALVSSKINQWTLLIAMLPLIYAISAGGIEPMLFPSAADDGIFTFAGEEIFLTAAQSLFAVVLLLDLRLGLPGAGLLLVLFFAQLAIPGIHMEVGIIYLVLAAIGIVWSRRDIIPLYSGVREYLREVDTARREAKAKEPVAGPAD</sequence>
<comment type="subcellular location">
    <subcellularLocation>
        <location evidence="1">Membrane</location>
        <topology evidence="1">Multi-pass membrane protein</topology>
    </subcellularLocation>
</comment>
<evidence type="ECO:0000256" key="1">
    <source>
        <dbReference type="ARBA" id="ARBA00004141"/>
    </source>
</evidence>
<feature type="transmembrane region" description="Helical" evidence="5">
    <location>
        <begin position="162"/>
        <end position="181"/>
    </location>
</feature>
<keyword evidence="2 5" id="KW-0812">Transmembrane</keyword>
<feature type="transmembrane region" description="Helical" evidence="5">
    <location>
        <begin position="35"/>
        <end position="55"/>
    </location>
</feature>
<feature type="transmembrane region" description="Helical" evidence="5">
    <location>
        <begin position="353"/>
        <end position="384"/>
    </location>
</feature>
<dbReference type="AlphaFoldDB" id="A0A6J4UAB5"/>
<evidence type="ECO:0000259" key="6">
    <source>
        <dbReference type="Pfam" id="PF01699"/>
    </source>
</evidence>
<feature type="domain" description="Sodium/calcium exchanger membrane region" evidence="6">
    <location>
        <begin position="215"/>
        <end position="363"/>
    </location>
</feature>
<gene>
    <name evidence="7" type="ORF">AVDCRST_MAG33-396</name>
</gene>
<keyword evidence="3 5" id="KW-1133">Transmembrane helix</keyword>
<protein>
    <submittedName>
        <fullName evidence="7">Sodium/calcium exchanger family protein</fullName>
    </submittedName>
</protein>
<evidence type="ECO:0000256" key="2">
    <source>
        <dbReference type="ARBA" id="ARBA00022692"/>
    </source>
</evidence>
<dbReference type="GO" id="GO:0055085">
    <property type="term" value="P:transmembrane transport"/>
    <property type="evidence" value="ECO:0007669"/>
    <property type="project" value="InterPro"/>
</dbReference>
<feature type="transmembrane region" description="Helical" evidence="5">
    <location>
        <begin position="287"/>
        <end position="305"/>
    </location>
</feature>
<feature type="transmembrane region" description="Helical" evidence="5">
    <location>
        <begin position="111"/>
        <end position="127"/>
    </location>
</feature>
<name>A0A6J4UAB5_9BACT</name>
<proteinExistence type="predicted"/>
<feature type="transmembrane region" description="Helical" evidence="5">
    <location>
        <begin position="208"/>
        <end position="228"/>
    </location>
</feature>
<feature type="domain" description="Sodium/calcium exchanger membrane region" evidence="6">
    <location>
        <begin position="35"/>
        <end position="181"/>
    </location>
</feature>
<dbReference type="GO" id="GO:0016020">
    <property type="term" value="C:membrane"/>
    <property type="evidence" value="ECO:0007669"/>
    <property type="project" value="UniProtKB-SubCell"/>
</dbReference>
<evidence type="ECO:0000256" key="3">
    <source>
        <dbReference type="ARBA" id="ARBA00022989"/>
    </source>
</evidence>
<evidence type="ECO:0000313" key="7">
    <source>
        <dbReference type="EMBL" id="CAA9545330.1"/>
    </source>
</evidence>
<accession>A0A6J4UAB5</accession>
<dbReference type="EMBL" id="CADCWK010000033">
    <property type="protein sequence ID" value="CAA9545330.1"/>
    <property type="molecule type" value="Genomic_DNA"/>
</dbReference>
<dbReference type="InterPro" id="IPR004837">
    <property type="entry name" value="NaCa_Exmemb"/>
</dbReference>
<feature type="transmembrane region" description="Helical" evidence="5">
    <location>
        <begin position="139"/>
        <end position="156"/>
    </location>
</feature>
<evidence type="ECO:0000256" key="5">
    <source>
        <dbReference type="SAM" id="Phobius"/>
    </source>
</evidence>
<feature type="transmembrane region" description="Helical" evidence="5">
    <location>
        <begin position="67"/>
        <end position="91"/>
    </location>
</feature>
<feature type="transmembrane region" description="Helical" evidence="5">
    <location>
        <begin position="317"/>
        <end position="341"/>
    </location>
</feature>
<evidence type="ECO:0000256" key="4">
    <source>
        <dbReference type="ARBA" id="ARBA00023136"/>
    </source>
</evidence>
<dbReference type="Pfam" id="PF01699">
    <property type="entry name" value="Na_Ca_ex"/>
    <property type="match status" value="2"/>
</dbReference>
<organism evidence="7">
    <name type="scientific">uncultured Thermomicrobiales bacterium</name>
    <dbReference type="NCBI Taxonomy" id="1645740"/>
    <lineage>
        <taxon>Bacteria</taxon>
        <taxon>Pseudomonadati</taxon>
        <taxon>Thermomicrobiota</taxon>
        <taxon>Thermomicrobia</taxon>
        <taxon>Thermomicrobiales</taxon>
        <taxon>environmental samples</taxon>
    </lineage>
</organism>
<reference evidence="7" key="1">
    <citation type="submission" date="2020-02" db="EMBL/GenBank/DDBJ databases">
        <authorList>
            <person name="Meier V. D."/>
        </authorList>
    </citation>
    <scope>NUCLEOTIDE SEQUENCE</scope>
    <source>
        <strain evidence="7">AVDCRST_MAG33</strain>
    </source>
</reference>